<protein>
    <submittedName>
        <fullName evidence="5">TetR family transcriptional regulator</fullName>
    </submittedName>
</protein>
<dbReference type="Proteomes" id="UP000246410">
    <property type="component" value="Unassembled WGS sequence"/>
</dbReference>
<evidence type="ECO:0000256" key="1">
    <source>
        <dbReference type="ARBA" id="ARBA00023125"/>
    </source>
</evidence>
<dbReference type="InterPro" id="IPR001647">
    <property type="entry name" value="HTH_TetR"/>
</dbReference>
<dbReference type="PANTHER" id="PTHR43479">
    <property type="entry name" value="ACREF/ENVCD OPERON REPRESSOR-RELATED"/>
    <property type="match status" value="1"/>
</dbReference>
<keyword evidence="6" id="KW-1185">Reference proteome</keyword>
<keyword evidence="1 2" id="KW-0238">DNA-binding</keyword>
<accession>A0A317N2M7</accession>
<dbReference type="InterPro" id="IPR009057">
    <property type="entry name" value="Homeodomain-like_sf"/>
</dbReference>
<dbReference type="AlphaFoldDB" id="A0A317N2M7"/>
<evidence type="ECO:0000259" key="4">
    <source>
        <dbReference type="PROSITE" id="PS50977"/>
    </source>
</evidence>
<sequence length="221" mass="23828">MGVGQRVAQHRDQGWEGEQVNREQTAPRKPAPDDARVLRSRGLLQDAILKLGTEGPVDGISISDITQRAGVSRSTFYDHYTDKETLLADAIERQALDAGVSLRAGGLDEGLPDQPPPFLVDYLQHIYDHAQLYRNVLGAHGSAAVHARLGQSFAIILVEGIGLLDEHTTTPAPTPAPVPAAVDAAALAGAMLAVIAYWLDQLPHTPTPDVAGWIWEIITRE</sequence>
<dbReference type="EMBL" id="QGTL01000019">
    <property type="protein sequence ID" value="PWV67779.1"/>
    <property type="molecule type" value="Genomic_DNA"/>
</dbReference>
<dbReference type="SUPFAM" id="SSF46689">
    <property type="entry name" value="Homeodomain-like"/>
    <property type="match status" value="1"/>
</dbReference>
<proteinExistence type="predicted"/>
<evidence type="ECO:0000313" key="6">
    <source>
        <dbReference type="Proteomes" id="UP000246410"/>
    </source>
</evidence>
<dbReference type="Gene3D" id="1.10.357.10">
    <property type="entry name" value="Tetracycline Repressor, domain 2"/>
    <property type="match status" value="1"/>
</dbReference>
<dbReference type="PANTHER" id="PTHR43479:SF7">
    <property type="entry name" value="TETR-FAMILY TRANSCRIPTIONAL REGULATOR"/>
    <property type="match status" value="1"/>
</dbReference>
<organism evidence="5 6">
    <name type="scientific">Nocardia neocaledoniensis</name>
    <dbReference type="NCBI Taxonomy" id="236511"/>
    <lineage>
        <taxon>Bacteria</taxon>
        <taxon>Bacillati</taxon>
        <taxon>Actinomycetota</taxon>
        <taxon>Actinomycetes</taxon>
        <taxon>Mycobacteriales</taxon>
        <taxon>Nocardiaceae</taxon>
        <taxon>Nocardia</taxon>
    </lineage>
</organism>
<comment type="caution">
    <text evidence="5">The sequence shown here is derived from an EMBL/GenBank/DDBJ whole genome shotgun (WGS) entry which is preliminary data.</text>
</comment>
<name>A0A317N2M7_9NOCA</name>
<reference evidence="5 6" key="1">
    <citation type="submission" date="2018-05" db="EMBL/GenBank/DDBJ databases">
        <title>Genomic Encyclopedia of Type Strains, Phase IV (KMG-IV): sequencing the most valuable type-strain genomes for metagenomic binning, comparative biology and taxonomic classification.</title>
        <authorList>
            <person name="Goeker M."/>
        </authorList>
    </citation>
    <scope>NUCLEOTIDE SEQUENCE [LARGE SCALE GENOMIC DNA]</scope>
    <source>
        <strain evidence="5 6">DSM 44717</strain>
    </source>
</reference>
<dbReference type="Pfam" id="PF00440">
    <property type="entry name" value="TetR_N"/>
    <property type="match status" value="1"/>
</dbReference>
<dbReference type="GO" id="GO:0003677">
    <property type="term" value="F:DNA binding"/>
    <property type="evidence" value="ECO:0007669"/>
    <property type="project" value="UniProtKB-UniRule"/>
</dbReference>
<gene>
    <name evidence="5" type="ORF">DFR69_11993</name>
</gene>
<feature type="DNA-binding region" description="H-T-H motif" evidence="2">
    <location>
        <begin position="61"/>
        <end position="80"/>
    </location>
</feature>
<evidence type="ECO:0000313" key="5">
    <source>
        <dbReference type="EMBL" id="PWV67779.1"/>
    </source>
</evidence>
<dbReference type="InterPro" id="IPR050624">
    <property type="entry name" value="HTH-type_Tx_Regulator"/>
</dbReference>
<feature type="domain" description="HTH tetR-type" evidence="4">
    <location>
        <begin position="38"/>
        <end position="98"/>
    </location>
</feature>
<feature type="region of interest" description="Disordered" evidence="3">
    <location>
        <begin position="1"/>
        <end position="34"/>
    </location>
</feature>
<dbReference type="PROSITE" id="PS50977">
    <property type="entry name" value="HTH_TETR_2"/>
    <property type="match status" value="1"/>
</dbReference>
<evidence type="ECO:0000256" key="2">
    <source>
        <dbReference type="PROSITE-ProRule" id="PRU00335"/>
    </source>
</evidence>
<evidence type="ECO:0000256" key="3">
    <source>
        <dbReference type="SAM" id="MobiDB-lite"/>
    </source>
</evidence>